<dbReference type="AlphaFoldDB" id="A0A089PKL2"/>
<keyword evidence="7 11" id="KW-0067">ATP-binding</keyword>
<evidence type="ECO:0000313" key="14">
    <source>
        <dbReference type="Proteomes" id="UP000036196"/>
    </source>
</evidence>
<keyword evidence="5 11" id="KW-0436">Ligase</keyword>
<dbReference type="PRINTS" id="PR01045">
    <property type="entry name" value="TRNASYNTHGB"/>
</dbReference>
<keyword evidence="8 11" id="KW-0648">Protein biosynthesis</keyword>
<reference evidence="13 14" key="1">
    <citation type="submission" date="2015-05" db="EMBL/GenBank/DDBJ databases">
        <title>Genome sequences of Pluralibacter gergoviae.</title>
        <authorList>
            <person name="Greninger A.L."/>
            <person name="Miller S."/>
        </authorList>
    </citation>
    <scope>NUCLEOTIDE SEQUENCE [LARGE SCALE GENOMIC DNA]</scope>
    <source>
        <strain evidence="13 14">JS81F13</strain>
    </source>
</reference>
<dbReference type="InterPro" id="IPR008909">
    <property type="entry name" value="DALR_anticod-bd"/>
</dbReference>
<comment type="catalytic activity">
    <reaction evidence="10 11">
        <text>tRNA(Gly) + glycine + ATP = glycyl-tRNA(Gly) + AMP + diphosphate</text>
        <dbReference type="Rhea" id="RHEA:16013"/>
        <dbReference type="Rhea" id="RHEA-COMP:9664"/>
        <dbReference type="Rhea" id="RHEA-COMP:9683"/>
        <dbReference type="ChEBI" id="CHEBI:30616"/>
        <dbReference type="ChEBI" id="CHEBI:33019"/>
        <dbReference type="ChEBI" id="CHEBI:57305"/>
        <dbReference type="ChEBI" id="CHEBI:78442"/>
        <dbReference type="ChEBI" id="CHEBI:78522"/>
        <dbReference type="ChEBI" id="CHEBI:456215"/>
        <dbReference type="EC" id="6.1.1.14"/>
    </reaction>
</comment>
<gene>
    <name evidence="11" type="primary">glyS</name>
    <name evidence="13" type="ORF">ABW06_14815</name>
</gene>
<dbReference type="STRING" id="61647.LG71_02035"/>
<evidence type="ECO:0000256" key="5">
    <source>
        <dbReference type="ARBA" id="ARBA00022598"/>
    </source>
</evidence>
<comment type="subcellular location">
    <subcellularLocation>
        <location evidence="1 11">Cytoplasm</location>
    </subcellularLocation>
</comment>
<keyword evidence="9 11" id="KW-0030">Aminoacyl-tRNA synthetase</keyword>
<evidence type="ECO:0000256" key="11">
    <source>
        <dbReference type="HAMAP-Rule" id="MF_00255"/>
    </source>
</evidence>
<evidence type="ECO:0000256" key="2">
    <source>
        <dbReference type="ARBA" id="ARBA00008226"/>
    </source>
</evidence>
<accession>A0A089PKL2</accession>
<keyword evidence="4 11" id="KW-0963">Cytoplasm</keyword>
<evidence type="ECO:0000256" key="4">
    <source>
        <dbReference type="ARBA" id="ARBA00022490"/>
    </source>
</evidence>
<comment type="caution">
    <text evidence="13">The sequence shown here is derived from an EMBL/GenBank/DDBJ whole genome shotgun (WGS) entry which is preliminary data.</text>
</comment>
<evidence type="ECO:0000256" key="6">
    <source>
        <dbReference type="ARBA" id="ARBA00022741"/>
    </source>
</evidence>
<evidence type="ECO:0000256" key="3">
    <source>
        <dbReference type="ARBA" id="ARBA00011209"/>
    </source>
</evidence>
<dbReference type="GO" id="GO:0006420">
    <property type="term" value="P:arginyl-tRNA aminoacylation"/>
    <property type="evidence" value="ECO:0007669"/>
    <property type="project" value="InterPro"/>
</dbReference>
<dbReference type="PANTHER" id="PTHR30075">
    <property type="entry name" value="GLYCYL-TRNA SYNTHETASE"/>
    <property type="match status" value="1"/>
</dbReference>
<evidence type="ECO:0000256" key="7">
    <source>
        <dbReference type="ARBA" id="ARBA00022840"/>
    </source>
</evidence>
<evidence type="ECO:0000256" key="1">
    <source>
        <dbReference type="ARBA" id="ARBA00004496"/>
    </source>
</evidence>
<dbReference type="InterPro" id="IPR015944">
    <property type="entry name" value="Gly-tRNA-synth_bsu"/>
</dbReference>
<dbReference type="HAMAP" id="MF_00255">
    <property type="entry name" value="Gly_tRNA_synth_beta"/>
    <property type="match status" value="1"/>
</dbReference>
<proteinExistence type="inferred from homology"/>
<dbReference type="PANTHER" id="PTHR30075:SF2">
    <property type="entry name" value="GLYCINE--TRNA LIGASE, CHLOROPLASTIC_MITOCHONDRIAL 2"/>
    <property type="match status" value="1"/>
</dbReference>
<keyword evidence="14" id="KW-1185">Reference proteome</keyword>
<dbReference type="EC" id="6.1.1.14" evidence="11"/>
<dbReference type="EMBL" id="LDZF01000015">
    <property type="protein sequence ID" value="KMK12763.1"/>
    <property type="molecule type" value="Genomic_DNA"/>
</dbReference>
<dbReference type="Pfam" id="PF02092">
    <property type="entry name" value="tRNA_synt_2f"/>
    <property type="match status" value="1"/>
</dbReference>
<dbReference type="GO" id="GO:0005524">
    <property type="term" value="F:ATP binding"/>
    <property type="evidence" value="ECO:0007669"/>
    <property type="project" value="UniProtKB-UniRule"/>
</dbReference>
<dbReference type="GO" id="GO:0004820">
    <property type="term" value="F:glycine-tRNA ligase activity"/>
    <property type="evidence" value="ECO:0007669"/>
    <property type="project" value="UniProtKB-UniRule"/>
</dbReference>
<dbReference type="Proteomes" id="UP000036196">
    <property type="component" value="Unassembled WGS sequence"/>
</dbReference>
<evidence type="ECO:0000313" key="13">
    <source>
        <dbReference type="EMBL" id="KMK12763.1"/>
    </source>
</evidence>
<dbReference type="PROSITE" id="PS50861">
    <property type="entry name" value="AA_TRNA_LIGASE_II_GLYAB"/>
    <property type="match status" value="1"/>
</dbReference>
<protein>
    <recommendedName>
        <fullName evidence="11">Glycine--tRNA ligase beta subunit</fullName>
        <ecNumber evidence="11">6.1.1.14</ecNumber>
    </recommendedName>
    <alternativeName>
        <fullName evidence="11">Glycyl-tRNA synthetase beta subunit</fullName>
        <shortName evidence="11">GlyRS</shortName>
    </alternativeName>
</protein>
<keyword evidence="6 11" id="KW-0547">Nucleotide-binding</keyword>
<dbReference type="GO" id="GO:0006426">
    <property type="term" value="P:glycyl-tRNA aminoacylation"/>
    <property type="evidence" value="ECO:0007669"/>
    <property type="project" value="UniProtKB-UniRule"/>
</dbReference>
<dbReference type="RefSeq" id="WP_043081034.1">
    <property type="nucleotide sequence ID" value="NZ_CACVCI010000001.1"/>
</dbReference>
<name>A0A089PKL2_PLUGE</name>
<evidence type="ECO:0000259" key="12">
    <source>
        <dbReference type="Pfam" id="PF05746"/>
    </source>
</evidence>
<dbReference type="PATRIC" id="fig|61647.13.peg.2778"/>
<evidence type="ECO:0000256" key="10">
    <source>
        <dbReference type="ARBA" id="ARBA00047937"/>
    </source>
</evidence>
<comment type="subunit">
    <text evidence="3 11">Tetramer of two alpha and two beta subunits.</text>
</comment>
<comment type="similarity">
    <text evidence="2 11">Belongs to the class-II aminoacyl-tRNA synthetase family.</text>
</comment>
<evidence type="ECO:0000256" key="8">
    <source>
        <dbReference type="ARBA" id="ARBA00022917"/>
    </source>
</evidence>
<dbReference type="eggNOG" id="COG0751">
    <property type="taxonomic scope" value="Bacteria"/>
</dbReference>
<dbReference type="NCBIfam" id="TIGR00211">
    <property type="entry name" value="glyS"/>
    <property type="match status" value="1"/>
</dbReference>
<dbReference type="KEGG" id="pge:LG71_02035"/>
<dbReference type="GO" id="GO:0005829">
    <property type="term" value="C:cytosol"/>
    <property type="evidence" value="ECO:0007669"/>
    <property type="project" value="TreeGrafter"/>
</dbReference>
<dbReference type="GO" id="GO:0004814">
    <property type="term" value="F:arginine-tRNA ligase activity"/>
    <property type="evidence" value="ECO:0007669"/>
    <property type="project" value="InterPro"/>
</dbReference>
<dbReference type="SUPFAM" id="SSF109604">
    <property type="entry name" value="HD-domain/PDEase-like"/>
    <property type="match status" value="1"/>
</dbReference>
<sequence>MSEKTFLVEIGTEELPPKALRSLAESFAANFTAELDNAGLGHGKVEWFAAPRRLALKVANLAASQPDREVEKRGPAVSAAFDASGQPTKAAEGWARGCGITVDQAERMVTDKGEWLLYRASVKGESAEALLANMVATSLSKLPIPKLMRWGASDVQFVRPVHTVTLLLGETLIPATILGIASDRVIRGHRFMGEPEFTIDSADQYPQILRERGKVIADYEARKAMIKADAEAAAAKIGGKADMIESLLEEVTSLVEWPVVLTAKFEEKFLAVPSEALVYTMKGDQKYFPVYSADGKLLPNFIFVANIESKDPQQIIAGNEKVVRPRLADAEFFFNTDRKKRLEEYLPRLDTVLFQQQLGTLRDKTDRIESLAGWIAGQIGADVNHATRAGLLSKCDLMTNMVFEFTDTQGVMGMHYARHDGEAEDVAVALNEQYQPRFAGDALPSSLVSCAVAIADKMDTLAGIFGIGQHPKGDKDPFALRRAALGVLRIIVEKNLNLDLQSLTEEAVRLYGEKLTNVNVVSEVVDFMLGRFRAWYQDEGYAVDTIQAVLARRPTRPADFDARVKAVSHFRTLDEAAALAAANKRVSNILAKSDETLNDAIRASVLKEDAEIRLATQLVVLHDKLKSVFEEGRYQEALSELAALREPVDQFFESVMVNVEDKEVRINRLTLLSELRELFLQVADISLLQ</sequence>
<dbReference type="Pfam" id="PF05746">
    <property type="entry name" value="DALR_1"/>
    <property type="match status" value="1"/>
</dbReference>
<evidence type="ECO:0000256" key="9">
    <source>
        <dbReference type="ARBA" id="ARBA00023146"/>
    </source>
</evidence>
<feature type="domain" description="DALR anticodon binding" evidence="12">
    <location>
        <begin position="581"/>
        <end position="679"/>
    </location>
</feature>
<organism evidence="13 14">
    <name type="scientific">Pluralibacter gergoviae</name>
    <name type="common">Enterobacter gergoviae</name>
    <dbReference type="NCBI Taxonomy" id="61647"/>
    <lineage>
        <taxon>Bacteria</taxon>
        <taxon>Pseudomonadati</taxon>
        <taxon>Pseudomonadota</taxon>
        <taxon>Gammaproteobacteria</taxon>
        <taxon>Enterobacterales</taxon>
        <taxon>Enterobacteriaceae</taxon>
        <taxon>Pluralibacter</taxon>
    </lineage>
</organism>
<dbReference type="InterPro" id="IPR006194">
    <property type="entry name" value="Gly-tRNA-synth_heterodimer"/>
</dbReference>